<dbReference type="AlphaFoldDB" id="A0A7W8A8J4"/>
<dbReference type="RefSeq" id="WP_184967382.1">
    <property type="nucleotide sequence ID" value="NZ_JACHIN010000009.1"/>
</dbReference>
<evidence type="ECO:0000313" key="1">
    <source>
        <dbReference type="EMBL" id="MBB5080675.1"/>
    </source>
</evidence>
<reference evidence="1 2" key="1">
    <citation type="submission" date="2020-08" db="EMBL/GenBank/DDBJ databases">
        <title>Genomic Encyclopedia of Type Strains, Phase IV (KMG-IV): sequencing the most valuable type-strain genomes for metagenomic binning, comparative biology and taxonomic classification.</title>
        <authorList>
            <person name="Goeker M."/>
        </authorList>
    </citation>
    <scope>NUCLEOTIDE SEQUENCE [LARGE SCALE GENOMIC DNA]</scope>
    <source>
        <strain evidence="1 2">DSM 45385</strain>
    </source>
</reference>
<dbReference type="EMBL" id="JACHIN010000009">
    <property type="protein sequence ID" value="MBB5080675.1"/>
    <property type="molecule type" value="Genomic_DNA"/>
</dbReference>
<name>A0A7W8A8J4_9ACTN</name>
<gene>
    <name evidence="1" type="ORF">HNR40_006164</name>
</gene>
<proteinExistence type="predicted"/>
<protein>
    <submittedName>
        <fullName evidence="1">Uncharacterized protein</fullName>
    </submittedName>
</protein>
<accession>A0A7W8A8J4</accession>
<keyword evidence="2" id="KW-1185">Reference proteome</keyword>
<organism evidence="1 2">
    <name type="scientific">Nonomuraea endophytica</name>
    <dbReference type="NCBI Taxonomy" id="714136"/>
    <lineage>
        <taxon>Bacteria</taxon>
        <taxon>Bacillati</taxon>
        <taxon>Actinomycetota</taxon>
        <taxon>Actinomycetes</taxon>
        <taxon>Streptosporangiales</taxon>
        <taxon>Streptosporangiaceae</taxon>
        <taxon>Nonomuraea</taxon>
    </lineage>
</organism>
<dbReference type="Proteomes" id="UP000568380">
    <property type="component" value="Unassembled WGS sequence"/>
</dbReference>
<comment type="caution">
    <text evidence="1">The sequence shown here is derived from an EMBL/GenBank/DDBJ whole genome shotgun (WGS) entry which is preliminary data.</text>
</comment>
<evidence type="ECO:0000313" key="2">
    <source>
        <dbReference type="Proteomes" id="UP000568380"/>
    </source>
</evidence>
<sequence>MQGKQIIKERQRAYSQELLTGLQQELAARELPAVLGVTTDGRPALEVTDGRGRARWVFVHLPFCWFYWGEQHDERTSFLQLPAAADRIAQAARDGWHEGEQGELGIDLSKIADAYR</sequence>